<evidence type="ECO:0000313" key="1">
    <source>
        <dbReference type="EMBL" id="EFQ89724.1"/>
    </source>
</evidence>
<reference evidence="1 2" key="1">
    <citation type="journal article" date="2010" name="Genome Biol.">
        <title>A first genome assembly of the barley fungal pathogen Pyrenophora teres f. teres.</title>
        <authorList>
            <person name="Ellwood S.R."/>
            <person name="Liu Z."/>
            <person name="Syme R.A."/>
            <person name="Lai Z."/>
            <person name="Hane J.K."/>
            <person name="Keiper F."/>
            <person name="Moffat C.S."/>
            <person name="Oliver R.P."/>
            <person name="Friesen T.L."/>
        </authorList>
    </citation>
    <scope>NUCLEOTIDE SEQUENCE [LARGE SCALE GENOMIC DNA]</scope>
    <source>
        <strain evidence="1 2">0-1</strain>
    </source>
</reference>
<name>E3RX26_PYRTT</name>
<proteinExistence type="predicted"/>
<dbReference type="HOGENOM" id="CLU_2850787_0_0_1"/>
<evidence type="ECO:0000313" key="2">
    <source>
        <dbReference type="Proteomes" id="UP000001067"/>
    </source>
</evidence>
<dbReference type="KEGG" id="pte:PTT_13908"/>
<keyword evidence="2" id="KW-1185">Reference proteome</keyword>
<protein>
    <submittedName>
        <fullName evidence="1">Uncharacterized protein</fullName>
    </submittedName>
</protein>
<organism evidence="2">
    <name type="scientific">Pyrenophora teres f. teres (strain 0-1)</name>
    <name type="common">Barley net blotch fungus</name>
    <name type="synonym">Drechslera teres f. teres</name>
    <dbReference type="NCBI Taxonomy" id="861557"/>
    <lineage>
        <taxon>Eukaryota</taxon>
        <taxon>Fungi</taxon>
        <taxon>Dikarya</taxon>
        <taxon>Ascomycota</taxon>
        <taxon>Pezizomycotina</taxon>
        <taxon>Dothideomycetes</taxon>
        <taxon>Pleosporomycetidae</taxon>
        <taxon>Pleosporales</taxon>
        <taxon>Pleosporineae</taxon>
        <taxon>Pleosporaceae</taxon>
        <taxon>Pyrenophora</taxon>
    </lineage>
</organism>
<dbReference type="Proteomes" id="UP000001067">
    <property type="component" value="Unassembled WGS sequence"/>
</dbReference>
<dbReference type="EMBL" id="GL535584">
    <property type="protein sequence ID" value="EFQ89724.1"/>
    <property type="molecule type" value="Genomic_DNA"/>
</dbReference>
<sequence>MTENLYSEEEEGLRPEVEQLLEEQPIGGVLVAFRNQTIEDPVVIVGLAMAVGASGEPISMVPQAA</sequence>
<accession>E3RX26</accession>
<dbReference type="OrthoDB" id="10514559at2759"/>
<gene>
    <name evidence="1" type="ORF">PTT_13908</name>
</gene>
<dbReference type="AlphaFoldDB" id="E3RX26"/>